<dbReference type="Proteomes" id="UP000179102">
    <property type="component" value="Unassembled WGS sequence"/>
</dbReference>
<gene>
    <name evidence="1" type="ORF">A2870_00400</name>
</gene>
<evidence type="ECO:0000313" key="2">
    <source>
        <dbReference type="Proteomes" id="UP000179102"/>
    </source>
</evidence>
<comment type="caution">
    <text evidence="1">The sequence shown here is derived from an EMBL/GenBank/DDBJ whole genome shotgun (WGS) entry which is preliminary data.</text>
</comment>
<evidence type="ECO:0000313" key="1">
    <source>
        <dbReference type="EMBL" id="OGD86931.1"/>
    </source>
</evidence>
<dbReference type="EMBL" id="MFAZ01000026">
    <property type="protein sequence ID" value="OGD86931.1"/>
    <property type="molecule type" value="Genomic_DNA"/>
</dbReference>
<dbReference type="AlphaFoldDB" id="A0A1F5G4Z3"/>
<dbReference type="InterPro" id="IPR042226">
    <property type="entry name" value="eFR1_2_sf"/>
</dbReference>
<dbReference type="Gene3D" id="3.30.420.60">
    <property type="entry name" value="eRF1 domain 2"/>
    <property type="match status" value="1"/>
</dbReference>
<dbReference type="Pfam" id="PF18854">
    <property type="entry name" value="baeRF_family10"/>
    <property type="match status" value="1"/>
</dbReference>
<proteinExistence type="predicted"/>
<dbReference type="InterPro" id="IPR041202">
    <property type="entry name" value="BaeRF_family10"/>
</dbReference>
<reference evidence="1 2" key="1">
    <citation type="journal article" date="2016" name="Nat. Commun.">
        <title>Thousands of microbial genomes shed light on interconnected biogeochemical processes in an aquifer system.</title>
        <authorList>
            <person name="Anantharaman K."/>
            <person name="Brown C.T."/>
            <person name="Hug L.A."/>
            <person name="Sharon I."/>
            <person name="Castelle C.J."/>
            <person name="Probst A.J."/>
            <person name="Thomas B.C."/>
            <person name="Singh A."/>
            <person name="Wilkins M.J."/>
            <person name="Karaoz U."/>
            <person name="Brodie E.L."/>
            <person name="Williams K.H."/>
            <person name="Hubbard S.S."/>
            <person name="Banfield J.F."/>
        </authorList>
    </citation>
    <scope>NUCLEOTIDE SEQUENCE [LARGE SCALE GENOMIC DNA]</scope>
</reference>
<name>A0A1F5G4Z3_9BACT</name>
<organism evidence="1 2">
    <name type="scientific">Candidatus Curtissbacteria bacterium RIFCSPHIGHO2_01_FULL_41_11</name>
    <dbReference type="NCBI Taxonomy" id="1797711"/>
    <lineage>
        <taxon>Bacteria</taxon>
        <taxon>Candidatus Curtissiibacteriota</taxon>
    </lineage>
</organism>
<accession>A0A1F5G4Z3</accession>
<protein>
    <submittedName>
        <fullName evidence="1">Uncharacterized protein</fullName>
    </submittedName>
</protein>
<dbReference type="STRING" id="1797711.A2870_00400"/>
<sequence length="261" mass="30567">MENKIEKTLKKLNTFINPRFPILSVYLGASQKKTPPQSQLRSMFHSQIHQNLNGEEQKAFKNDLARIDDYLNTSYDSRNKRSIAFFSAGKNLWETLEFEFHVPPLCVVSSSPYTHPITKALDRYKPYLVLVADRKKARLFTVSLGRIQEHKDIFNAEVPQRVKHGDDTWDQQDKIMRHIEDHLHRHLKFIAQETKEFVKNHPVNFVIVAGHKDIIPKIKKHLTYPLNKIVLGEFVTELNIPLNEVFLHSKKIAQRINDRLE</sequence>